<dbReference type="EMBL" id="CM056810">
    <property type="protein sequence ID" value="KAJ8644131.1"/>
    <property type="molecule type" value="Genomic_DNA"/>
</dbReference>
<dbReference type="Proteomes" id="UP001234297">
    <property type="component" value="Chromosome 2"/>
</dbReference>
<proteinExistence type="predicted"/>
<gene>
    <name evidence="1" type="ORF">MRB53_005879</name>
</gene>
<reference evidence="1 2" key="1">
    <citation type="journal article" date="2022" name="Hortic Res">
        <title>A haplotype resolved chromosomal level avocado genome allows analysis of novel avocado genes.</title>
        <authorList>
            <person name="Nath O."/>
            <person name="Fletcher S.J."/>
            <person name="Hayward A."/>
            <person name="Shaw L.M."/>
            <person name="Masouleh A.K."/>
            <person name="Furtado A."/>
            <person name="Henry R.J."/>
            <person name="Mitter N."/>
        </authorList>
    </citation>
    <scope>NUCLEOTIDE SEQUENCE [LARGE SCALE GENOMIC DNA]</scope>
    <source>
        <strain evidence="2">cv. Hass</strain>
    </source>
</reference>
<sequence>MRENLRVFFASTDAIHSDIVLRRDLTVYLTYWLGEAVFAGGDGTHIRPHCIFPACQIAFGERLALVPTLYSYLCTELQAAAFLVQLGLPMNRDDDPFMIRLARGKPVSESLLSARLRIRRFWDVEMGQSSVKLSPGLRKKAFDFDSKVKRFGGLQDGRNAWAFYSAKDTTALISYPELPTFRTAGFTKWFVESFSAYQGLSEKELDVKQSSGKGLGKSDGVRREEVLAFLSGERHRTGFLEEQDVIRLGAAQEIPGEVLEQLAEEEAEVAAWIQAE</sequence>
<protein>
    <submittedName>
        <fullName evidence="1">Uncharacterized protein</fullName>
    </submittedName>
</protein>
<comment type="caution">
    <text evidence="1">The sequence shown here is derived from an EMBL/GenBank/DDBJ whole genome shotgun (WGS) entry which is preliminary data.</text>
</comment>
<keyword evidence="2" id="KW-1185">Reference proteome</keyword>
<organism evidence="1 2">
    <name type="scientific">Persea americana</name>
    <name type="common">Avocado</name>
    <dbReference type="NCBI Taxonomy" id="3435"/>
    <lineage>
        <taxon>Eukaryota</taxon>
        <taxon>Viridiplantae</taxon>
        <taxon>Streptophyta</taxon>
        <taxon>Embryophyta</taxon>
        <taxon>Tracheophyta</taxon>
        <taxon>Spermatophyta</taxon>
        <taxon>Magnoliopsida</taxon>
        <taxon>Magnoliidae</taxon>
        <taxon>Laurales</taxon>
        <taxon>Lauraceae</taxon>
        <taxon>Persea</taxon>
    </lineage>
</organism>
<name>A0ACC2MER9_PERAE</name>
<evidence type="ECO:0000313" key="1">
    <source>
        <dbReference type="EMBL" id="KAJ8644131.1"/>
    </source>
</evidence>
<accession>A0ACC2MER9</accession>
<evidence type="ECO:0000313" key="2">
    <source>
        <dbReference type="Proteomes" id="UP001234297"/>
    </source>
</evidence>